<dbReference type="Proteomes" id="UP000765509">
    <property type="component" value="Unassembled WGS sequence"/>
</dbReference>
<evidence type="ECO:0000313" key="3">
    <source>
        <dbReference type="Proteomes" id="UP000765509"/>
    </source>
</evidence>
<evidence type="ECO:0000256" key="1">
    <source>
        <dbReference type="SAM" id="MobiDB-lite"/>
    </source>
</evidence>
<dbReference type="EMBL" id="AVOT02078166">
    <property type="protein sequence ID" value="MBW0565880.1"/>
    <property type="molecule type" value="Genomic_DNA"/>
</dbReference>
<keyword evidence="3" id="KW-1185">Reference proteome</keyword>
<name>A0A9Q3PLT2_9BASI</name>
<gene>
    <name evidence="2" type="ORF">O181_105595</name>
</gene>
<organism evidence="2 3">
    <name type="scientific">Austropuccinia psidii MF-1</name>
    <dbReference type="NCBI Taxonomy" id="1389203"/>
    <lineage>
        <taxon>Eukaryota</taxon>
        <taxon>Fungi</taxon>
        <taxon>Dikarya</taxon>
        <taxon>Basidiomycota</taxon>
        <taxon>Pucciniomycotina</taxon>
        <taxon>Pucciniomycetes</taxon>
        <taxon>Pucciniales</taxon>
        <taxon>Sphaerophragmiaceae</taxon>
        <taxon>Austropuccinia</taxon>
    </lineage>
</organism>
<dbReference type="AlphaFoldDB" id="A0A9Q3PLT2"/>
<comment type="caution">
    <text evidence="2">The sequence shown here is derived from an EMBL/GenBank/DDBJ whole genome shotgun (WGS) entry which is preliminary data.</text>
</comment>
<evidence type="ECO:0000313" key="2">
    <source>
        <dbReference type="EMBL" id="MBW0565880.1"/>
    </source>
</evidence>
<accession>A0A9Q3PLT2</accession>
<feature type="compositionally biased region" description="Acidic residues" evidence="1">
    <location>
        <begin position="21"/>
        <end position="36"/>
    </location>
</feature>
<reference evidence="2" key="1">
    <citation type="submission" date="2021-03" db="EMBL/GenBank/DDBJ databases">
        <title>Draft genome sequence of rust myrtle Austropuccinia psidii MF-1, a brazilian biotype.</title>
        <authorList>
            <person name="Quecine M.C."/>
            <person name="Pachon D.M.R."/>
            <person name="Bonatelli M.L."/>
            <person name="Correr F.H."/>
            <person name="Franceschini L.M."/>
            <person name="Leite T.F."/>
            <person name="Margarido G.R.A."/>
            <person name="Almeida C.A."/>
            <person name="Ferrarezi J.A."/>
            <person name="Labate C.A."/>
        </authorList>
    </citation>
    <scope>NUCLEOTIDE SEQUENCE</scope>
    <source>
        <strain evidence="2">MF-1</strain>
    </source>
</reference>
<feature type="region of interest" description="Disordered" evidence="1">
    <location>
        <begin position="15"/>
        <end position="39"/>
    </location>
</feature>
<proteinExistence type="predicted"/>
<protein>
    <submittedName>
        <fullName evidence="2">Uncharacterized protein</fullName>
    </submittedName>
</protein>
<sequence length="96" mass="10819">MIPLKKFTLWIRAGPTSISGEAEDEEREESVEEEESEKPYIEAAMEGSPEAPDPLNLAFSNHPLFSQAEPNFLKMMEQMTQFMRQLTQAVASGDNL</sequence>